<evidence type="ECO:0000256" key="4">
    <source>
        <dbReference type="ARBA" id="ARBA00022691"/>
    </source>
</evidence>
<evidence type="ECO:0000256" key="5">
    <source>
        <dbReference type="RuleBase" id="RU362024"/>
    </source>
</evidence>
<dbReference type="InterPro" id="IPR004384">
    <property type="entry name" value="RNA_MeTrfase_TrmJ/LasT"/>
</dbReference>
<feature type="region of interest" description="Disordered" evidence="6">
    <location>
        <begin position="185"/>
        <end position="211"/>
    </location>
</feature>
<evidence type="ECO:0000313" key="9">
    <source>
        <dbReference type="Proteomes" id="UP001296776"/>
    </source>
</evidence>
<dbReference type="NCBIfam" id="TIGR00050">
    <property type="entry name" value="rRNA_methyl_1"/>
    <property type="match status" value="1"/>
</dbReference>
<dbReference type="PIRSF" id="PIRSF004808">
    <property type="entry name" value="LasT"/>
    <property type="match status" value="1"/>
</dbReference>
<dbReference type="RefSeq" id="WP_200347988.1">
    <property type="nucleotide sequence ID" value="NZ_NRSJ01000044.1"/>
</dbReference>
<comment type="subunit">
    <text evidence="5">Homodimer.</text>
</comment>
<comment type="catalytic activity">
    <reaction evidence="5">
        <text>cytidine(32) in tRNA + S-adenosyl-L-methionine = 2'-O-methylcytidine(32) in tRNA + S-adenosyl-L-homocysteine + H(+)</text>
        <dbReference type="Rhea" id="RHEA:42932"/>
        <dbReference type="Rhea" id="RHEA-COMP:10288"/>
        <dbReference type="Rhea" id="RHEA-COMP:10289"/>
        <dbReference type="ChEBI" id="CHEBI:15378"/>
        <dbReference type="ChEBI" id="CHEBI:57856"/>
        <dbReference type="ChEBI" id="CHEBI:59789"/>
        <dbReference type="ChEBI" id="CHEBI:74495"/>
        <dbReference type="ChEBI" id="CHEBI:82748"/>
        <dbReference type="EC" id="2.1.1.200"/>
    </reaction>
</comment>
<dbReference type="GO" id="GO:0002128">
    <property type="term" value="P:tRNA nucleoside ribose methylation"/>
    <property type="evidence" value="ECO:0007669"/>
    <property type="project" value="TreeGrafter"/>
</dbReference>
<keyword evidence="2 5" id="KW-0489">Methyltransferase</keyword>
<dbReference type="PANTHER" id="PTHR42786">
    <property type="entry name" value="TRNA/RRNA METHYLTRANSFERASE"/>
    <property type="match status" value="1"/>
</dbReference>
<dbReference type="GO" id="GO:0005829">
    <property type="term" value="C:cytosol"/>
    <property type="evidence" value="ECO:0007669"/>
    <property type="project" value="TreeGrafter"/>
</dbReference>
<feature type="domain" description="tRNA/rRNA methyltransferase SpoU type" evidence="7">
    <location>
        <begin position="19"/>
        <end position="168"/>
    </location>
</feature>
<dbReference type="InterPro" id="IPR001537">
    <property type="entry name" value="SpoU_MeTrfase"/>
</dbReference>
<dbReference type="InterPro" id="IPR029028">
    <property type="entry name" value="Alpha/beta_knot_MTases"/>
</dbReference>
<comment type="function">
    <text evidence="5">Catalyzes the formation of 2'O-methylated cytidine (Cm32) or 2'O-methylated uridine (Um32) at position 32 in tRNA.</text>
</comment>
<comment type="similarity">
    <text evidence="1">Belongs to the class IV-like SAM-binding methyltransferase superfamily. RNA methyltransferase TrmH family.</text>
</comment>
<reference evidence="8" key="2">
    <citation type="journal article" date="2020" name="Microorganisms">
        <title>Osmotic Adaptation and Compatible Solute Biosynthesis of Phototrophic Bacteria as Revealed from Genome Analyses.</title>
        <authorList>
            <person name="Imhoff J.F."/>
            <person name="Rahn T."/>
            <person name="Kunzel S."/>
            <person name="Keller A."/>
            <person name="Neulinger S.C."/>
        </authorList>
    </citation>
    <scope>NUCLEOTIDE SEQUENCE</scope>
    <source>
        <strain evidence="8">DSM 11080</strain>
    </source>
</reference>
<evidence type="ECO:0000256" key="3">
    <source>
        <dbReference type="ARBA" id="ARBA00022679"/>
    </source>
</evidence>
<evidence type="ECO:0000256" key="6">
    <source>
        <dbReference type="SAM" id="MobiDB-lite"/>
    </source>
</evidence>
<evidence type="ECO:0000256" key="2">
    <source>
        <dbReference type="ARBA" id="ARBA00022603"/>
    </source>
</evidence>
<dbReference type="InterPro" id="IPR029026">
    <property type="entry name" value="tRNA_m1G_MTases_N"/>
</dbReference>
<evidence type="ECO:0000256" key="1">
    <source>
        <dbReference type="ARBA" id="ARBA00007228"/>
    </source>
</evidence>
<dbReference type="Gene3D" id="3.40.1280.10">
    <property type="match status" value="1"/>
</dbReference>
<dbReference type="GO" id="GO:0160206">
    <property type="term" value="F:tRNA (cytidine(32)/uridine(32)-2'-O)-methyltransferase activity"/>
    <property type="evidence" value="ECO:0007669"/>
    <property type="project" value="UniProtKB-EC"/>
</dbReference>
<name>A0AAJ0XB82_9GAMM</name>
<dbReference type="FunFam" id="3.40.1280.10:FF:000006">
    <property type="entry name" value="Uncharacterized tRNA/rRNA methyltransferase HI_0380"/>
    <property type="match status" value="1"/>
</dbReference>
<comment type="caution">
    <text evidence="8">The sequence shown here is derived from an EMBL/GenBank/DDBJ whole genome shotgun (WGS) entry which is preliminary data.</text>
</comment>
<dbReference type="Proteomes" id="UP001296776">
    <property type="component" value="Unassembled WGS sequence"/>
</dbReference>
<keyword evidence="5" id="KW-0963">Cytoplasm</keyword>
<evidence type="ECO:0000313" key="8">
    <source>
        <dbReference type="EMBL" id="MBK1706536.1"/>
    </source>
</evidence>
<organism evidence="8 9">
    <name type="scientific">Halochromatium glycolicum</name>
    <dbReference type="NCBI Taxonomy" id="85075"/>
    <lineage>
        <taxon>Bacteria</taxon>
        <taxon>Pseudomonadati</taxon>
        <taxon>Pseudomonadota</taxon>
        <taxon>Gammaproteobacteria</taxon>
        <taxon>Chromatiales</taxon>
        <taxon>Chromatiaceae</taxon>
        <taxon>Halochromatium</taxon>
    </lineage>
</organism>
<dbReference type="CDD" id="cd18093">
    <property type="entry name" value="SpoU-like_TrmJ"/>
    <property type="match status" value="1"/>
</dbReference>
<dbReference type="AlphaFoldDB" id="A0AAJ0XB82"/>
<comment type="subcellular location">
    <subcellularLocation>
        <location evidence="5">Cytoplasm</location>
    </subcellularLocation>
</comment>
<dbReference type="Pfam" id="PF00588">
    <property type="entry name" value="SpoU_methylase"/>
    <property type="match status" value="1"/>
</dbReference>
<reference evidence="8" key="1">
    <citation type="submission" date="2017-08" db="EMBL/GenBank/DDBJ databases">
        <authorList>
            <person name="Imhoff J.F."/>
            <person name="Rahn T."/>
            <person name="Kuenzel S."/>
            <person name="Neulinger S.C."/>
        </authorList>
    </citation>
    <scope>NUCLEOTIDE SEQUENCE</scope>
    <source>
        <strain evidence="8">DSM 11080</strain>
    </source>
</reference>
<gene>
    <name evidence="5" type="primary">trmJ</name>
    <name evidence="8" type="ORF">CKO40_18775</name>
</gene>
<protein>
    <recommendedName>
        <fullName evidence="5">tRNA (cytidine/uridine-2'-O-)-methyltransferase TrmJ</fullName>
        <ecNumber evidence="5">2.1.1.200</ecNumber>
    </recommendedName>
    <alternativeName>
        <fullName evidence="5">tRNA (cytidine(32)/uridine(32)-2'-O)-methyltransferase</fullName>
    </alternativeName>
    <alternativeName>
        <fullName evidence="5">tRNA Cm32/Um32 methyltransferase</fullName>
    </alternativeName>
</protein>
<accession>A0AAJ0XB82</accession>
<keyword evidence="9" id="KW-1185">Reference proteome</keyword>
<keyword evidence="5" id="KW-0819">tRNA processing</keyword>
<keyword evidence="4 5" id="KW-0949">S-adenosyl-L-methionine</keyword>
<proteinExistence type="inferred from homology"/>
<keyword evidence="3" id="KW-0808">Transferase</keyword>
<dbReference type="SUPFAM" id="SSF75217">
    <property type="entry name" value="alpha/beta knot"/>
    <property type="match status" value="1"/>
</dbReference>
<dbReference type="PANTHER" id="PTHR42786:SF2">
    <property type="entry name" value="TRNA (CYTIDINE_URIDINE-2'-O-)-METHYLTRANSFERASE TRMJ"/>
    <property type="match status" value="1"/>
</dbReference>
<dbReference type="EMBL" id="NRSJ01000044">
    <property type="protein sequence ID" value="MBK1706536.1"/>
    <property type="molecule type" value="Genomic_DNA"/>
</dbReference>
<comment type="catalytic activity">
    <reaction evidence="5">
        <text>uridine(32) in tRNA + S-adenosyl-L-methionine = 2'-O-methyluridine(32) in tRNA + S-adenosyl-L-homocysteine + H(+)</text>
        <dbReference type="Rhea" id="RHEA:42936"/>
        <dbReference type="Rhea" id="RHEA-COMP:10107"/>
        <dbReference type="Rhea" id="RHEA-COMP:10290"/>
        <dbReference type="ChEBI" id="CHEBI:15378"/>
        <dbReference type="ChEBI" id="CHEBI:57856"/>
        <dbReference type="ChEBI" id="CHEBI:59789"/>
        <dbReference type="ChEBI" id="CHEBI:65315"/>
        <dbReference type="ChEBI" id="CHEBI:74478"/>
        <dbReference type="EC" id="2.1.1.200"/>
    </reaction>
</comment>
<sequence length="281" mass="29742">MPAATSVDSPPSLGRLARVRVVLVETSLSANMGAVARAMKTMGLSQLVLVRPQQQLDAEALARAAGADDLLARARICDTLTDALAGCRLVIGSSARARALAWPEVDPAGCAERLVEEAAEGEVALLLGRERSGLTNDELASCHYLARIPANPDYSSLNIAAAAQVFAYELRRRALTIGAPASGAGAPEQAALGSTQAGVHSGGDGSPPEELATADEMAGFYAHLEQTLVAIGFADPDQSRTLRRRLRRLFNRARPDRTELNILRGILSAAAGRKDPNRFRR</sequence>
<evidence type="ECO:0000259" key="7">
    <source>
        <dbReference type="Pfam" id="PF00588"/>
    </source>
</evidence>
<dbReference type="GO" id="GO:0003723">
    <property type="term" value="F:RNA binding"/>
    <property type="evidence" value="ECO:0007669"/>
    <property type="project" value="InterPro"/>
</dbReference>
<dbReference type="EC" id="2.1.1.200" evidence="5"/>
<dbReference type="Gene3D" id="1.10.8.590">
    <property type="match status" value="1"/>
</dbReference>